<keyword evidence="1" id="KW-1133">Transmembrane helix</keyword>
<gene>
    <name evidence="2" type="ORF">GCM10010971_13960</name>
</gene>
<feature type="transmembrane region" description="Helical" evidence="1">
    <location>
        <begin position="37"/>
        <end position="58"/>
    </location>
</feature>
<name>A0ABQ2PJC9_9NEIS</name>
<keyword evidence="1" id="KW-0472">Membrane</keyword>
<dbReference type="Proteomes" id="UP000621859">
    <property type="component" value="Unassembled WGS sequence"/>
</dbReference>
<keyword evidence="3" id="KW-1185">Reference proteome</keyword>
<dbReference type="EMBL" id="BMLY01000002">
    <property type="protein sequence ID" value="GGP25577.1"/>
    <property type="molecule type" value="Genomic_DNA"/>
</dbReference>
<organism evidence="2 3">
    <name type="scientific">Silvimonas amylolytica</name>
    <dbReference type="NCBI Taxonomy" id="449663"/>
    <lineage>
        <taxon>Bacteria</taxon>
        <taxon>Pseudomonadati</taxon>
        <taxon>Pseudomonadota</taxon>
        <taxon>Betaproteobacteria</taxon>
        <taxon>Neisseriales</taxon>
        <taxon>Chitinibacteraceae</taxon>
        <taxon>Silvimonas</taxon>
    </lineage>
</organism>
<evidence type="ECO:0000256" key="1">
    <source>
        <dbReference type="SAM" id="Phobius"/>
    </source>
</evidence>
<evidence type="ECO:0000313" key="3">
    <source>
        <dbReference type="Proteomes" id="UP000621859"/>
    </source>
</evidence>
<reference evidence="3" key="1">
    <citation type="journal article" date="2019" name="Int. J. Syst. Evol. Microbiol.">
        <title>The Global Catalogue of Microorganisms (GCM) 10K type strain sequencing project: providing services to taxonomists for standard genome sequencing and annotation.</title>
        <authorList>
            <consortium name="The Broad Institute Genomics Platform"/>
            <consortium name="The Broad Institute Genome Sequencing Center for Infectious Disease"/>
            <person name="Wu L."/>
            <person name="Ma J."/>
        </authorList>
    </citation>
    <scope>NUCLEOTIDE SEQUENCE [LARGE SCALE GENOMIC DNA]</scope>
    <source>
        <strain evidence="3">CGMCC 1.8860</strain>
    </source>
</reference>
<comment type="caution">
    <text evidence="2">The sequence shown here is derived from an EMBL/GenBank/DDBJ whole genome shotgun (WGS) entry which is preliminary data.</text>
</comment>
<protein>
    <submittedName>
        <fullName evidence="2">Uncharacterized protein</fullName>
    </submittedName>
</protein>
<accession>A0ABQ2PJC9</accession>
<proteinExistence type="predicted"/>
<keyword evidence="1" id="KW-0812">Transmembrane</keyword>
<evidence type="ECO:0000313" key="2">
    <source>
        <dbReference type="EMBL" id="GGP25577.1"/>
    </source>
</evidence>
<sequence length="59" mass="6440">MLSVEQPERPLARSAARISATSITEARMLERQVWRNFVAVTFSVAVVGIGATLPLTALR</sequence>